<keyword evidence="1" id="KW-0472">Membrane</keyword>
<sequence length="241" mass="25896">MPCTTSFQIPILLTMVWNAGAARSLARRFLHGLVYLLLAAAVTSAALGIRPPLARAAIVGGLAVLAIGVAVCVASLSFRNASKQHRAVLLQSLKYTDERQRPAIYDPLSGLLCRWYFDLRLVEEIERSGRYGLQFSVLYIVLETDSYPTPTALAADVGPRLREAVRASDLCADLGNKKFVVIMPQTGRTGAVTAVNRLVRLLAQLEPQIGLACFPEGGDKAGLLLFRAAANCSARTLTSAA</sequence>
<evidence type="ECO:0000256" key="1">
    <source>
        <dbReference type="SAM" id="Phobius"/>
    </source>
</evidence>
<dbReference type="InterPro" id="IPR000160">
    <property type="entry name" value="GGDEF_dom"/>
</dbReference>
<dbReference type="InterPro" id="IPR043128">
    <property type="entry name" value="Rev_trsase/Diguanyl_cyclase"/>
</dbReference>
<feature type="transmembrane region" description="Helical" evidence="1">
    <location>
        <begin position="56"/>
        <end position="78"/>
    </location>
</feature>
<accession>X0RMK9</accession>
<name>X0RMK9_9ZZZZ</name>
<dbReference type="InterPro" id="IPR029787">
    <property type="entry name" value="Nucleotide_cyclase"/>
</dbReference>
<keyword evidence="1" id="KW-0812">Transmembrane</keyword>
<reference evidence="3" key="1">
    <citation type="journal article" date="2014" name="Front. Microbiol.">
        <title>High frequency of phylogenetically diverse reductive dehalogenase-homologous genes in deep subseafloor sedimentary metagenomes.</title>
        <authorList>
            <person name="Kawai M."/>
            <person name="Futagami T."/>
            <person name="Toyoda A."/>
            <person name="Takaki Y."/>
            <person name="Nishi S."/>
            <person name="Hori S."/>
            <person name="Arai W."/>
            <person name="Tsubouchi T."/>
            <person name="Morono Y."/>
            <person name="Uchiyama I."/>
            <person name="Ito T."/>
            <person name="Fujiyama A."/>
            <person name="Inagaki F."/>
            <person name="Takami H."/>
        </authorList>
    </citation>
    <scope>NUCLEOTIDE SEQUENCE</scope>
    <source>
        <strain evidence="3">Expedition CK06-06</strain>
    </source>
</reference>
<evidence type="ECO:0000313" key="3">
    <source>
        <dbReference type="EMBL" id="GAF70049.1"/>
    </source>
</evidence>
<proteinExistence type="predicted"/>
<dbReference type="Gene3D" id="3.30.70.270">
    <property type="match status" value="1"/>
</dbReference>
<feature type="domain" description="GGDEF" evidence="2">
    <location>
        <begin position="92"/>
        <end position="239"/>
    </location>
</feature>
<evidence type="ECO:0000259" key="2">
    <source>
        <dbReference type="SMART" id="SM00267"/>
    </source>
</evidence>
<organism evidence="3">
    <name type="scientific">marine sediment metagenome</name>
    <dbReference type="NCBI Taxonomy" id="412755"/>
    <lineage>
        <taxon>unclassified sequences</taxon>
        <taxon>metagenomes</taxon>
        <taxon>ecological metagenomes</taxon>
    </lineage>
</organism>
<dbReference type="EMBL" id="BARS01002610">
    <property type="protein sequence ID" value="GAF70049.1"/>
    <property type="molecule type" value="Genomic_DNA"/>
</dbReference>
<gene>
    <name evidence="3" type="ORF">S01H1_04998</name>
</gene>
<keyword evidence="1" id="KW-1133">Transmembrane helix</keyword>
<dbReference type="SUPFAM" id="SSF55073">
    <property type="entry name" value="Nucleotide cyclase"/>
    <property type="match status" value="1"/>
</dbReference>
<comment type="caution">
    <text evidence="3">The sequence shown here is derived from an EMBL/GenBank/DDBJ whole genome shotgun (WGS) entry which is preliminary data.</text>
</comment>
<protein>
    <recommendedName>
        <fullName evidence="2">GGDEF domain-containing protein</fullName>
    </recommendedName>
</protein>
<feature type="transmembrane region" description="Helical" evidence="1">
    <location>
        <begin position="6"/>
        <end position="26"/>
    </location>
</feature>
<dbReference type="AlphaFoldDB" id="X0RMK9"/>
<feature type="transmembrane region" description="Helical" evidence="1">
    <location>
        <begin position="33"/>
        <end position="50"/>
    </location>
</feature>
<dbReference type="SMART" id="SM00267">
    <property type="entry name" value="GGDEF"/>
    <property type="match status" value="1"/>
</dbReference>